<dbReference type="EMBL" id="JBHUOQ010000001">
    <property type="protein sequence ID" value="MFD2829270.1"/>
    <property type="molecule type" value="Genomic_DNA"/>
</dbReference>
<comment type="caution">
    <text evidence="1">The sequence shown here is derived from an EMBL/GenBank/DDBJ whole genome shotgun (WGS) entry which is preliminary data.</text>
</comment>
<dbReference type="Pfam" id="PF13419">
    <property type="entry name" value="HAD_2"/>
    <property type="match status" value="1"/>
</dbReference>
<dbReference type="Proteomes" id="UP001597519">
    <property type="component" value="Unassembled WGS sequence"/>
</dbReference>
<dbReference type="InterPro" id="IPR023198">
    <property type="entry name" value="PGP-like_dom2"/>
</dbReference>
<name>A0ABW5WTM1_9STAP</name>
<dbReference type="InterPro" id="IPR036412">
    <property type="entry name" value="HAD-like_sf"/>
</dbReference>
<sequence length="217" mass="24961">MKQYQHILFDLDGTLSDPKIGITKSVQYALKQFNINEENLDNLECFIGPPLQVSFKEYYGMNDKDISLAIEYYRERFKDKGTYENVLYPEIPGLLESLKEKGCILDVATTKPTVFAEEIVQYFEIDHFFNHIVGSHLDGTRSIKGEVIEHALNMYNQDLDEFIMIGDRKHDLIGANSMQIDSIGVTYGYGSYDELYNEKPTHIVNNIKQLRDILISG</sequence>
<accession>A0ABW5WTM1</accession>
<dbReference type="InterPro" id="IPR023214">
    <property type="entry name" value="HAD_sf"/>
</dbReference>
<reference evidence="2" key="1">
    <citation type="journal article" date="2019" name="Int. J. Syst. Evol. Microbiol.">
        <title>The Global Catalogue of Microorganisms (GCM) 10K type strain sequencing project: providing services to taxonomists for standard genome sequencing and annotation.</title>
        <authorList>
            <consortium name="The Broad Institute Genomics Platform"/>
            <consortium name="The Broad Institute Genome Sequencing Center for Infectious Disease"/>
            <person name="Wu L."/>
            <person name="Ma J."/>
        </authorList>
    </citation>
    <scope>NUCLEOTIDE SEQUENCE [LARGE SCALE GENOMIC DNA]</scope>
    <source>
        <strain evidence="2">KCTC 33575</strain>
    </source>
</reference>
<gene>
    <name evidence="1" type="ORF">ACFSX4_02245</name>
</gene>
<organism evidence="1 2">
    <name type="scientific">Corticicoccus populi</name>
    <dbReference type="NCBI Taxonomy" id="1812821"/>
    <lineage>
        <taxon>Bacteria</taxon>
        <taxon>Bacillati</taxon>
        <taxon>Bacillota</taxon>
        <taxon>Bacilli</taxon>
        <taxon>Bacillales</taxon>
        <taxon>Staphylococcaceae</taxon>
        <taxon>Corticicoccus</taxon>
    </lineage>
</organism>
<dbReference type="PANTHER" id="PTHR43434">
    <property type="entry name" value="PHOSPHOGLYCOLATE PHOSPHATASE"/>
    <property type="match status" value="1"/>
</dbReference>
<dbReference type="SUPFAM" id="SSF56784">
    <property type="entry name" value="HAD-like"/>
    <property type="match status" value="1"/>
</dbReference>
<dbReference type="Gene3D" id="1.10.150.240">
    <property type="entry name" value="Putative phosphatase, domain 2"/>
    <property type="match status" value="1"/>
</dbReference>
<keyword evidence="2" id="KW-1185">Reference proteome</keyword>
<evidence type="ECO:0000313" key="2">
    <source>
        <dbReference type="Proteomes" id="UP001597519"/>
    </source>
</evidence>
<dbReference type="InterPro" id="IPR041492">
    <property type="entry name" value="HAD_2"/>
</dbReference>
<proteinExistence type="predicted"/>
<dbReference type="Gene3D" id="3.40.50.1000">
    <property type="entry name" value="HAD superfamily/HAD-like"/>
    <property type="match status" value="1"/>
</dbReference>
<dbReference type="RefSeq" id="WP_377771127.1">
    <property type="nucleotide sequence ID" value="NZ_JBHUOQ010000001.1"/>
</dbReference>
<evidence type="ECO:0000313" key="1">
    <source>
        <dbReference type="EMBL" id="MFD2829270.1"/>
    </source>
</evidence>
<dbReference type="InterPro" id="IPR050155">
    <property type="entry name" value="HAD-like_hydrolase_sf"/>
</dbReference>
<dbReference type="PANTHER" id="PTHR43434:SF20">
    <property type="entry name" value="5'-NUCLEOTIDASE"/>
    <property type="match status" value="1"/>
</dbReference>
<protein>
    <submittedName>
        <fullName evidence="1">HAD hydrolase-like protein</fullName>
    </submittedName>
</protein>